<evidence type="ECO:0000256" key="1">
    <source>
        <dbReference type="SAM" id="MobiDB-lite"/>
    </source>
</evidence>
<feature type="compositionally biased region" description="Polar residues" evidence="1">
    <location>
        <begin position="117"/>
        <end position="126"/>
    </location>
</feature>
<feature type="region of interest" description="Disordered" evidence="1">
    <location>
        <begin position="1"/>
        <end position="37"/>
    </location>
</feature>
<keyword evidence="4" id="KW-1185">Reference proteome</keyword>
<feature type="region of interest" description="Disordered" evidence="1">
    <location>
        <begin position="223"/>
        <end position="247"/>
    </location>
</feature>
<gene>
    <name evidence="3" type="ORF">IT779_04465</name>
</gene>
<feature type="compositionally biased region" description="Basic and acidic residues" evidence="1">
    <location>
        <begin position="21"/>
        <end position="37"/>
    </location>
</feature>
<proteinExistence type="predicted"/>
<accession>A0A931I7X3</accession>
<protein>
    <submittedName>
        <fullName evidence="3">DUF4157 domain-containing protein</fullName>
    </submittedName>
</protein>
<feature type="domain" description="eCIS core" evidence="2">
    <location>
        <begin position="56"/>
        <end position="119"/>
    </location>
</feature>
<dbReference type="Proteomes" id="UP000655751">
    <property type="component" value="Unassembled WGS sequence"/>
</dbReference>
<dbReference type="InterPro" id="IPR025295">
    <property type="entry name" value="eCIS_core_dom"/>
</dbReference>
<dbReference type="RefSeq" id="WP_196147908.1">
    <property type="nucleotide sequence ID" value="NZ_JADMLG010000002.1"/>
</dbReference>
<evidence type="ECO:0000259" key="2">
    <source>
        <dbReference type="Pfam" id="PF13699"/>
    </source>
</evidence>
<reference evidence="3" key="1">
    <citation type="submission" date="2020-11" db="EMBL/GenBank/DDBJ databases">
        <title>Nocardia NEAU-351.nov., a novel actinomycete isolated from the cow dung.</title>
        <authorList>
            <person name="Zhang X."/>
        </authorList>
    </citation>
    <scope>NUCLEOTIDE SEQUENCE</scope>
    <source>
        <strain evidence="3">NEAU-351</strain>
    </source>
</reference>
<feature type="region of interest" description="Disordered" evidence="1">
    <location>
        <begin position="514"/>
        <end position="650"/>
    </location>
</feature>
<comment type="caution">
    <text evidence="3">The sequence shown here is derived from an EMBL/GenBank/DDBJ whole genome shotgun (WGS) entry which is preliminary data.</text>
</comment>
<organism evidence="3 4">
    <name type="scientific">Nocardia bovistercoris</name>
    <dbReference type="NCBI Taxonomy" id="2785916"/>
    <lineage>
        <taxon>Bacteria</taxon>
        <taxon>Bacillati</taxon>
        <taxon>Actinomycetota</taxon>
        <taxon>Actinomycetes</taxon>
        <taxon>Mycobacteriales</taxon>
        <taxon>Nocardiaceae</taxon>
        <taxon>Nocardia</taxon>
    </lineage>
</organism>
<name>A0A931I7X3_9NOCA</name>
<feature type="region of interest" description="Disordered" evidence="1">
    <location>
        <begin position="116"/>
        <end position="145"/>
    </location>
</feature>
<evidence type="ECO:0000313" key="3">
    <source>
        <dbReference type="EMBL" id="MBH0775543.1"/>
    </source>
</evidence>
<feature type="compositionally biased region" description="Basic and acidic residues" evidence="1">
    <location>
        <begin position="623"/>
        <end position="650"/>
    </location>
</feature>
<evidence type="ECO:0000313" key="4">
    <source>
        <dbReference type="Proteomes" id="UP000655751"/>
    </source>
</evidence>
<sequence>MEHAFDTAAPTHPISPTAPVTRHERISGPGDPSEREADSIADAAIQRQPSSDIGRAAHDFSDVTIHADPIGAAAARMIGATAFTVGAHIVFGSGQFAPGTRAGDRLLAHELAHVTQHRTSGQNTTLHRAPSPETAGGDADRSHSDSVLQQAFDAADRKEWQTAARLANRLSPYELRVYIQTLKDPDLLYWLHAGALGAEDVGKDSPVAQATEQTYRAIRAKEQTKNAAGSGAGGGAGSSGSDNKTGRKIFPLRMPKGLWRISVAPITARRDHGQILVSQPLNAVYGDPMFRREVKTLPLSTFTGGIRLAPDETVGVRLYDDNERLVWIKAEQLLRISEATDTRMLISAVDTALFAVTIMLPGLGQGLSRGAAMALNADFVVAGAAMEVVGQKSEVDAGLRDKIDWAGIGLETLLQMLLLKFGGRLAEAAGAKVWVVARGAYTRPAIRLAVESLIHGGFAGLQHVAMGLFGRLRADKAPVTYEHVLELLAEEFTRGELLKAVLIGAAQHAVISGASGPGSTAEKGQPHEAPPTGPTSAARPRAANDNDIPRAANDNSISWAEAARKRQARIQADEQSRTSQQAHEQANVLPRAANAPEATRASAPGKEVNPPTPEQRKLWTKPAPERAERRAATEAKKYPPSRKRLDPKANERETIKYIADVRKQATREIGDLLLHEPIGPGQRQNRLRRIANEYNSAIGQKNSSKAQRNLLEKSAYDYAREREGLRQSFAPLEIVLKGVGNREFQRTTEYRGLPIDFKRLSQNPQLVTEMWNFFFGKPSSKSPPVVGDKRPDVVEVLPSRGRAEVLDVTYQKNPWHEFKTKFYECAVEDITGLKTVSSETAGVGNATEPE</sequence>
<dbReference type="Pfam" id="PF13699">
    <property type="entry name" value="eCIS_core"/>
    <property type="match status" value="1"/>
</dbReference>
<dbReference type="AlphaFoldDB" id="A0A931I7X3"/>
<dbReference type="EMBL" id="JADMLG010000002">
    <property type="protein sequence ID" value="MBH0775543.1"/>
    <property type="molecule type" value="Genomic_DNA"/>
</dbReference>